<keyword evidence="3" id="KW-1185">Reference proteome</keyword>
<comment type="caution">
    <text evidence="2">The sequence shown here is derived from an EMBL/GenBank/DDBJ whole genome shotgun (WGS) entry which is preliminary data.</text>
</comment>
<evidence type="ECO:0000313" key="2">
    <source>
        <dbReference type="EMBL" id="GAA5080851.1"/>
    </source>
</evidence>
<organism evidence="2 3">
    <name type="scientific">[Roseibacterium] beibuensis</name>
    <dbReference type="NCBI Taxonomy" id="1193142"/>
    <lineage>
        <taxon>Bacteria</taxon>
        <taxon>Pseudomonadati</taxon>
        <taxon>Pseudomonadota</taxon>
        <taxon>Alphaproteobacteria</taxon>
        <taxon>Rhodobacterales</taxon>
        <taxon>Roseobacteraceae</taxon>
        <taxon>Roseicyclus</taxon>
    </lineage>
</organism>
<feature type="signal peptide" evidence="1">
    <location>
        <begin position="1"/>
        <end position="22"/>
    </location>
</feature>
<protein>
    <submittedName>
        <fullName evidence="2">Uncharacterized protein</fullName>
    </submittedName>
</protein>
<proteinExistence type="predicted"/>
<evidence type="ECO:0000313" key="3">
    <source>
        <dbReference type="Proteomes" id="UP001499910"/>
    </source>
</evidence>
<dbReference type="InterPro" id="IPR054213">
    <property type="entry name" value="DUF6920"/>
</dbReference>
<feature type="chain" id="PRO_5047398750" evidence="1">
    <location>
        <begin position="23"/>
        <end position="289"/>
    </location>
</feature>
<gene>
    <name evidence="2" type="ORF">GCM10023209_34910</name>
</gene>
<evidence type="ECO:0000256" key="1">
    <source>
        <dbReference type="SAM" id="SignalP"/>
    </source>
</evidence>
<sequence length="289" mass="31207">MKLKKTLVATAAVVLATAGYVAYSTRATEAEIRELEAAVMEAAPPAVAGISDNALAELPAPVQRYFAFVFPDGIGAAPRWVTFEQAGDFRRPRTEGFQPTTARQVIATAAPDLVFSADTPLWGPIWATAYDAFIGGQMEMGARLLSTVSVMHETSSPELDRISLRRWLLETPVNPYTLLPGGLVRWEAMNDDEARAVVEAHGYSASLVATFDARGALVSLHAEQDGDLTTPYHGSGEHVSRGDYRLVDGVRIPISFEVSRMADGVRYPFWTGSITNIDFVADDLGAGES</sequence>
<dbReference type="EMBL" id="BAABHW010000007">
    <property type="protein sequence ID" value="GAA5080851.1"/>
    <property type="molecule type" value="Genomic_DNA"/>
</dbReference>
<dbReference type="RefSeq" id="WP_259554194.1">
    <property type="nucleotide sequence ID" value="NZ_BAABHW010000007.1"/>
</dbReference>
<accession>A0ABP9LPV1</accession>
<name>A0ABP9LPV1_9RHOB</name>
<dbReference type="Proteomes" id="UP001499910">
    <property type="component" value="Unassembled WGS sequence"/>
</dbReference>
<keyword evidence="1" id="KW-0732">Signal</keyword>
<reference evidence="3" key="1">
    <citation type="journal article" date="2019" name="Int. J. Syst. Evol. Microbiol.">
        <title>The Global Catalogue of Microorganisms (GCM) 10K type strain sequencing project: providing services to taxonomists for standard genome sequencing and annotation.</title>
        <authorList>
            <consortium name="The Broad Institute Genomics Platform"/>
            <consortium name="The Broad Institute Genome Sequencing Center for Infectious Disease"/>
            <person name="Wu L."/>
            <person name="Ma J."/>
        </authorList>
    </citation>
    <scope>NUCLEOTIDE SEQUENCE [LARGE SCALE GENOMIC DNA]</scope>
    <source>
        <strain evidence="3">JCM 18015</strain>
    </source>
</reference>
<dbReference type="Pfam" id="PF21900">
    <property type="entry name" value="DUF6920"/>
    <property type="match status" value="1"/>
</dbReference>